<dbReference type="RefSeq" id="WP_204500628.1">
    <property type="nucleotide sequence ID" value="NZ_JAFBDR010000016.1"/>
</dbReference>
<dbReference type="InterPro" id="IPR020255">
    <property type="entry name" value="CsgA"/>
</dbReference>
<keyword evidence="2" id="KW-1185">Reference proteome</keyword>
<proteinExistence type="predicted"/>
<reference evidence="1 2" key="1">
    <citation type="submission" date="2021-01" db="EMBL/GenBank/DDBJ databases">
        <title>Genomic Encyclopedia of Type Strains, Phase IV (KMG-IV): sequencing the most valuable type-strain genomes for metagenomic binning, comparative biology and taxonomic classification.</title>
        <authorList>
            <person name="Goeker M."/>
        </authorList>
    </citation>
    <scope>NUCLEOTIDE SEQUENCE [LARGE SCALE GENOMIC DNA]</scope>
    <source>
        <strain evidence="1 2">DSM 23711</strain>
    </source>
</reference>
<comment type="caution">
    <text evidence="1">The sequence shown here is derived from an EMBL/GenBank/DDBJ whole genome shotgun (WGS) entry which is preliminary data.</text>
</comment>
<protein>
    <submittedName>
        <fullName evidence="1">Uncharacterized protein YpiB (UPF0302 family)</fullName>
    </submittedName>
</protein>
<dbReference type="Proteomes" id="UP001296943">
    <property type="component" value="Unassembled WGS sequence"/>
</dbReference>
<evidence type="ECO:0000313" key="2">
    <source>
        <dbReference type="Proteomes" id="UP001296943"/>
    </source>
</evidence>
<name>A0ABS2N2G8_9BACI</name>
<dbReference type="EMBL" id="JAFBDR010000016">
    <property type="protein sequence ID" value="MBM7572314.1"/>
    <property type="molecule type" value="Genomic_DNA"/>
</dbReference>
<dbReference type="Pfam" id="PF17334">
    <property type="entry name" value="CsgA"/>
    <property type="match status" value="1"/>
</dbReference>
<gene>
    <name evidence="1" type="ORF">JOC48_002817</name>
</gene>
<evidence type="ECO:0000313" key="1">
    <source>
        <dbReference type="EMBL" id="MBM7572314.1"/>
    </source>
</evidence>
<accession>A0ABS2N2G8</accession>
<sequence>MDQSLGYLHEVLSNYIEENDSVKHIDQKIEQFDYSSEQTFAKGLEQEDIQMLRQILLREMDHANQAGDHERGYQLNEVYEQLY</sequence>
<organism evidence="1 2">
    <name type="scientific">Aquibacillus albus</name>
    <dbReference type="NCBI Taxonomy" id="1168171"/>
    <lineage>
        <taxon>Bacteria</taxon>
        <taxon>Bacillati</taxon>
        <taxon>Bacillota</taxon>
        <taxon>Bacilli</taxon>
        <taxon>Bacillales</taxon>
        <taxon>Bacillaceae</taxon>
        <taxon>Aquibacillus</taxon>
    </lineage>
</organism>